<evidence type="ECO:0000259" key="1">
    <source>
        <dbReference type="Pfam" id="PF13843"/>
    </source>
</evidence>
<dbReference type="AlphaFoldDB" id="A0AAV4D1Y3"/>
<gene>
    <name evidence="2" type="ORF">PoB_006466700</name>
</gene>
<evidence type="ECO:0000313" key="3">
    <source>
        <dbReference type="Proteomes" id="UP000735302"/>
    </source>
</evidence>
<reference evidence="2 3" key="1">
    <citation type="journal article" date="2021" name="Elife">
        <title>Chloroplast acquisition without the gene transfer in kleptoplastic sea slugs, Plakobranchus ocellatus.</title>
        <authorList>
            <person name="Maeda T."/>
            <person name="Takahashi S."/>
            <person name="Yoshida T."/>
            <person name="Shimamura S."/>
            <person name="Takaki Y."/>
            <person name="Nagai Y."/>
            <person name="Toyoda A."/>
            <person name="Suzuki Y."/>
            <person name="Arimoto A."/>
            <person name="Ishii H."/>
            <person name="Satoh N."/>
            <person name="Nishiyama T."/>
            <person name="Hasebe M."/>
            <person name="Maruyama T."/>
            <person name="Minagawa J."/>
            <person name="Obokata J."/>
            <person name="Shigenobu S."/>
        </authorList>
    </citation>
    <scope>NUCLEOTIDE SEQUENCE [LARGE SCALE GENOMIC DNA]</scope>
</reference>
<organism evidence="2 3">
    <name type="scientific">Plakobranchus ocellatus</name>
    <dbReference type="NCBI Taxonomy" id="259542"/>
    <lineage>
        <taxon>Eukaryota</taxon>
        <taxon>Metazoa</taxon>
        <taxon>Spiralia</taxon>
        <taxon>Lophotrochozoa</taxon>
        <taxon>Mollusca</taxon>
        <taxon>Gastropoda</taxon>
        <taxon>Heterobranchia</taxon>
        <taxon>Euthyneura</taxon>
        <taxon>Panpulmonata</taxon>
        <taxon>Sacoglossa</taxon>
        <taxon>Placobranchoidea</taxon>
        <taxon>Plakobranchidae</taxon>
        <taxon>Plakobranchus</taxon>
    </lineage>
</organism>
<dbReference type="PANTHER" id="PTHR46599">
    <property type="entry name" value="PIGGYBAC TRANSPOSABLE ELEMENT-DERIVED PROTEIN 4"/>
    <property type="match status" value="1"/>
</dbReference>
<dbReference type="PANTHER" id="PTHR46599:SF3">
    <property type="entry name" value="PIGGYBAC TRANSPOSABLE ELEMENT-DERIVED PROTEIN 4"/>
    <property type="match status" value="1"/>
</dbReference>
<proteinExistence type="predicted"/>
<evidence type="ECO:0000313" key="2">
    <source>
        <dbReference type="EMBL" id="GFO38162.1"/>
    </source>
</evidence>
<dbReference type="InterPro" id="IPR029526">
    <property type="entry name" value="PGBD"/>
</dbReference>
<protein>
    <submittedName>
        <fullName evidence="2">PiggyBac transposable element-derived protein</fullName>
    </submittedName>
</protein>
<dbReference type="EMBL" id="BLXT01007309">
    <property type="protein sequence ID" value="GFO38162.1"/>
    <property type="molecule type" value="Genomic_DNA"/>
</dbReference>
<feature type="domain" description="PiggyBac transposable element-derived protein" evidence="1">
    <location>
        <begin position="8"/>
        <end position="108"/>
    </location>
</feature>
<comment type="caution">
    <text evidence="2">The sequence shown here is derived from an EMBL/GenBank/DDBJ whole genome shotgun (WGS) entry which is preliminary data.</text>
</comment>
<dbReference type="Proteomes" id="UP000735302">
    <property type="component" value="Unassembled WGS sequence"/>
</dbReference>
<sequence>MNTPGKKYSVYQNWKPITHYELYKFLTVIVQISLDPKPQIRDYWDKSDKGYSPWYSQMFDRNRFQAIFHTMLHCSEADSEGKEKVEPFMNMLLERFQAAYYPKQHLALVGWTASLIEFLNTKKTYFTGTLNIMRAGFPPQLKTLKLQHMGASWYFSEDNKILCVTFKDKKAKKLCVLVTNKVIFGHGTKTVQPKPRNNQAHPHFRVQLV</sequence>
<dbReference type="Pfam" id="PF13843">
    <property type="entry name" value="DDE_Tnp_1_7"/>
    <property type="match status" value="1"/>
</dbReference>
<accession>A0AAV4D1Y3</accession>
<keyword evidence="3" id="KW-1185">Reference proteome</keyword>
<name>A0AAV4D1Y3_9GAST</name>